<sequence length="66" mass="7312">MKDNTAPEFDNTWTFCKFPLCAFNTVNCPTGSIAEHPPVIGLDDSSSTTVWCPALFIFIAEVCLFH</sequence>
<keyword evidence="2" id="KW-1185">Reference proteome</keyword>
<dbReference type="AlphaFoldDB" id="A0AAD5MU00"/>
<name>A0AAD5MU00_PARTN</name>
<reference evidence="1" key="1">
    <citation type="submission" date="2021-06" db="EMBL/GenBank/DDBJ databases">
        <title>Parelaphostrongylus tenuis whole genome reference sequence.</title>
        <authorList>
            <person name="Garwood T.J."/>
            <person name="Larsen P.A."/>
            <person name="Fountain-Jones N.M."/>
            <person name="Garbe J.R."/>
            <person name="Macchietto M.G."/>
            <person name="Kania S.A."/>
            <person name="Gerhold R.W."/>
            <person name="Richards J.E."/>
            <person name="Wolf T.M."/>
        </authorList>
    </citation>
    <scope>NUCLEOTIDE SEQUENCE</scope>
    <source>
        <strain evidence="1">MNPRO001-30</strain>
        <tissue evidence="1">Meninges</tissue>
    </source>
</reference>
<proteinExistence type="predicted"/>
<comment type="caution">
    <text evidence="1">The sequence shown here is derived from an EMBL/GenBank/DDBJ whole genome shotgun (WGS) entry which is preliminary data.</text>
</comment>
<dbReference type="EMBL" id="JAHQIW010004318">
    <property type="protein sequence ID" value="KAJ1361938.1"/>
    <property type="molecule type" value="Genomic_DNA"/>
</dbReference>
<gene>
    <name evidence="1" type="ORF">KIN20_021326</name>
</gene>
<dbReference type="Proteomes" id="UP001196413">
    <property type="component" value="Unassembled WGS sequence"/>
</dbReference>
<accession>A0AAD5MU00</accession>
<evidence type="ECO:0000313" key="1">
    <source>
        <dbReference type="EMBL" id="KAJ1361938.1"/>
    </source>
</evidence>
<evidence type="ECO:0000313" key="2">
    <source>
        <dbReference type="Proteomes" id="UP001196413"/>
    </source>
</evidence>
<protein>
    <submittedName>
        <fullName evidence="1">Uncharacterized protein</fullName>
    </submittedName>
</protein>
<organism evidence="1 2">
    <name type="scientific">Parelaphostrongylus tenuis</name>
    <name type="common">Meningeal worm</name>
    <dbReference type="NCBI Taxonomy" id="148309"/>
    <lineage>
        <taxon>Eukaryota</taxon>
        <taxon>Metazoa</taxon>
        <taxon>Ecdysozoa</taxon>
        <taxon>Nematoda</taxon>
        <taxon>Chromadorea</taxon>
        <taxon>Rhabditida</taxon>
        <taxon>Rhabditina</taxon>
        <taxon>Rhabditomorpha</taxon>
        <taxon>Strongyloidea</taxon>
        <taxon>Metastrongylidae</taxon>
        <taxon>Parelaphostrongylus</taxon>
    </lineage>
</organism>